<comment type="caution">
    <text evidence="3">The sequence shown here is derived from an EMBL/GenBank/DDBJ whole genome shotgun (WGS) entry which is preliminary data.</text>
</comment>
<accession>A0A2N9X685</accession>
<organism evidence="3 4">
    <name type="scientific">Snodgrassella alvi</name>
    <dbReference type="NCBI Taxonomy" id="1196083"/>
    <lineage>
        <taxon>Bacteria</taxon>
        <taxon>Pseudomonadati</taxon>
        <taxon>Pseudomonadota</taxon>
        <taxon>Betaproteobacteria</taxon>
        <taxon>Neisseriales</taxon>
        <taxon>Neisseriaceae</taxon>
        <taxon>Snodgrassella</taxon>
    </lineage>
</organism>
<feature type="transmembrane region" description="Helical" evidence="2">
    <location>
        <begin position="20"/>
        <end position="48"/>
    </location>
</feature>
<reference evidence="3" key="1">
    <citation type="journal article" date="2017" name="MBio">
        <title>Type VI secretion-mediated competition in the bee gut microbiome.</title>
        <authorList>
            <person name="Steele M.I."/>
            <person name="Kwong W.K."/>
            <person name="Powell J.E."/>
            <person name="Whiteley M."/>
            <person name="Moran N.A."/>
        </authorList>
    </citation>
    <scope>NUCLEOTIDE SEQUENCE [LARGE SCALE GENOMIC DNA]</scope>
    <source>
        <strain evidence="3">WkB273</strain>
    </source>
</reference>
<protein>
    <recommendedName>
        <fullName evidence="5">Lipopolysaccharide assembly protein A domain-containing protein</fullName>
    </recommendedName>
</protein>
<sequence>MENNEKNINNDNYRQLKLNYIFLGTISLFKTIRCVFICLGFVFVFYFLSGKTTIASLSAIVITSPEKVSDVYKYLAGGLFILLIFAIIWALIERRLRKTKVTKQSKRIVELEKKIDPNRSSSYLNKDGSTRKEDKHDV</sequence>
<feature type="transmembrane region" description="Helical" evidence="2">
    <location>
        <begin position="74"/>
        <end position="92"/>
    </location>
</feature>
<dbReference type="EMBL" id="MEIL01000029">
    <property type="protein sequence ID" value="PIT38688.1"/>
    <property type="molecule type" value="Genomic_DNA"/>
</dbReference>
<evidence type="ECO:0000313" key="4">
    <source>
        <dbReference type="Proteomes" id="UP000230202"/>
    </source>
</evidence>
<proteinExistence type="predicted"/>
<keyword evidence="4" id="KW-1185">Reference proteome</keyword>
<dbReference type="RefSeq" id="WP_100152569.1">
    <property type="nucleotide sequence ID" value="NZ_MEIL01000029.1"/>
</dbReference>
<feature type="compositionally biased region" description="Basic and acidic residues" evidence="1">
    <location>
        <begin position="128"/>
        <end position="138"/>
    </location>
</feature>
<name>A0A2N9X685_9NEIS</name>
<evidence type="ECO:0008006" key="5">
    <source>
        <dbReference type="Google" id="ProtNLM"/>
    </source>
</evidence>
<keyword evidence="2" id="KW-0472">Membrane</keyword>
<dbReference type="AlphaFoldDB" id="A0A2N9X685"/>
<keyword evidence="2" id="KW-1133">Transmembrane helix</keyword>
<keyword evidence="2" id="KW-0812">Transmembrane</keyword>
<gene>
    <name evidence="3" type="ORF">BHC54_09235</name>
</gene>
<evidence type="ECO:0000256" key="1">
    <source>
        <dbReference type="SAM" id="MobiDB-lite"/>
    </source>
</evidence>
<evidence type="ECO:0000256" key="2">
    <source>
        <dbReference type="SAM" id="Phobius"/>
    </source>
</evidence>
<dbReference type="Proteomes" id="UP000230202">
    <property type="component" value="Unassembled WGS sequence"/>
</dbReference>
<feature type="region of interest" description="Disordered" evidence="1">
    <location>
        <begin position="118"/>
        <end position="138"/>
    </location>
</feature>
<evidence type="ECO:0000313" key="3">
    <source>
        <dbReference type="EMBL" id="PIT38688.1"/>
    </source>
</evidence>